<dbReference type="EMBL" id="VLTO01000006">
    <property type="protein sequence ID" value="KAA0176918.1"/>
    <property type="molecule type" value="Genomic_DNA"/>
</dbReference>
<feature type="region of interest" description="Disordered" evidence="2">
    <location>
        <begin position="532"/>
        <end position="566"/>
    </location>
</feature>
<dbReference type="Gene3D" id="2.40.128.20">
    <property type="match status" value="1"/>
</dbReference>
<protein>
    <submittedName>
        <fullName evidence="3">Uncharacterized protein</fullName>
    </submittedName>
</protein>
<sequence>MAAKHGEDHDDDVPAIRNLSGRWVMDTSTSSDRAALMEALGVGGFARFLMGNVVTTLQVEHSRTRLMIETIASMGTLTETHLLDGIVREKVNSGEQVLVKAWEEEDEAVVVETAWQKRALTSVDRRELVSRTRMKQTTRVLKAGDTRHEAVIFYTKLEDEGERLAAEAAEQAARESLAAQWASLGRTVATAPGEAAPAGAGAPGRQSSPAAPRGEAPSEADVAAARRTLAASKHMPRAKWDQSGTWKVDKKAGDPPHGVLEALGVPWIARSTVANLEVTTEAHHRPVGPPTDQELEEAGEDIDERPAGEWAGGVWCTVDRTSYGDSRSMVILDGRCRCKPSDKGEVAVRGWQVGARARAMKAIREASHGGGGGDGGDGGGDGGGGGGSGRGGGAAAAASSASADEADTEDLSSAVTACEATKGILAESPEGAIVTESLLPSQVVVVEVRESVNDGRRARSTVRVFKPVSSGAKSKRRGFGPGEYGSTPAAHQLRFLDNSALEGLEKAEAEALRRAEGTVSAASEASAAPAEAAAADAAGSDTSGAAAASSVGSPGTDEGARSLAPSRLSSKLSSVVGAGAGRARTSLDLLDLSGRWQVDAGRSQPIEAALEGVSPRLAALLRARLSPPRGGSITMHHTAWSLRWDMRGPASGAALAHQWRVMLDGNWRLVPHGDAGKSAPFFAVRARQAPSGAVETETRLVAVAKASSVPEAAGGGVEPPLGPTLREDICQRGDDRSSVAHMLTLVTEGGEAVGSAQRRLLRVESAEERMLAEAQARRRAEAEAARRAAEEAAAALERAEEEADGEEGWVGGDAAARMESEALAAMLEGRAGAGGRAASGAGGPSGRRLRPETRQGVESLLQAAVTDFFGEGASVSLEGGRAVLNLPPRDAKEAAAMESACLRQFTGEAGLLLGILAMALMVTMSPALSKAEAVIVMVCAMVVYAVTAATPCIRHRGEGHRQTMLRTVRERVEAGDDEGATEALLAEAAARTLERTMAARASERAASSAAPAPGLRRRRPSQADEAAKDPWGAAAAGSRLPPSRQ</sequence>
<feature type="compositionally biased region" description="Low complexity" evidence="2">
    <location>
        <begin position="220"/>
        <end position="231"/>
    </location>
</feature>
<gene>
    <name evidence="3" type="ORF">FNF27_01740</name>
</gene>
<feature type="region of interest" description="Disordered" evidence="2">
    <location>
        <begin position="192"/>
        <end position="253"/>
    </location>
</feature>
<evidence type="ECO:0000256" key="1">
    <source>
        <dbReference type="SAM" id="Coils"/>
    </source>
</evidence>
<feature type="compositionally biased region" description="Gly residues" evidence="2">
    <location>
        <begin position="368"/>
        <end position="394"/>
    </location>
</feature>
<accession>A0A5A8EI86</accession>
<reference evidence="3 4" key="1">
    <citation type="submission" date="2019-07" db="EMBL/GenBank/DDBJ databases">
        <title>Genomes of Cafeteria roenbergensis.</title>
        <authorList>
            <person name="Fischer M.G."/>
            <person name="Hackl T."/>
            <person name="Roman M."/>
        </authorList>
    </citation>
    <scope>NUCLEOTIDE SEQUENCE [LARGE SCALE GENOMIC DNA]</scope>
    <source>
        <strain evidence="3 4">E4-10P</strain>
    </source>
</reference>
<name>A0A5A8EI86_CAFRO</name>
<evidence type="ECO:0000256" key="2">
    <source>
        <dbReference type="SAM" id="MobiDB-lite"/>
    </source>
</evidence>
<comment type="caution">
    <text evidence="3">The sequence shown here is derived from an EMBL/GenBank/DDBJ whole genome shotgun (WGS) entry which is preliminary data.</text>
</comment>
<evidence type="ECO:0000313" key="3">
    <source>
        <dbReference type="EMBL" id="KAA0176918.1"/>
    </source>
</evidence>
<proteinExistence type="predicted"/>
<feature type="coiled-coil region" evidence="1">
    <location>
        <begin position="763"/>
        <end position="806"/>
    </location>
</feature>
<keyword evidence="1" id="KW-0175">Coiled coil</keyword>
<feature type="region of interest" description="Disordered" evidence="2">
    <location>
        <begin position="366"/>
        <end position="412"/>
    </location>
</feature>
<organism evidence="3 4">
    <name type="scientific">Cafeteria roenbergensis</name>
    <name type="common">Marine flagellate</name>
    <dbReference type="NCBI Taxonomy" id="33653"/>
    <lineage>
        <taxon>Eukaryota</taxon>
        <taxon>Sar</taxon>
        <taxon>Stramenopiles</taxon>
        <taxon>Bigyra</taxon>
        <taxon>Opalozoa</taxon>
        <taxon>Bicosoecida</taxon>
        <taxon>Cafeteriaceae</taxon>
        <taxon>Cafeteria</taxon>
    </lineage>
</organism>
<feature type="region of interest" description="Disordered" evidence="2">
    <location>
        <begin position="997"/>
        <end position="1045"/>
    </location>
</feature>
<feature type="compositionally biased region" description="Low complexity" evidence="2">
    <location>
        <begin position="997"/>
        <end position="1014"/>
    </location>
</feature>
<feature type="region of interest" description="Disordered" evidence="2">
    <location>
        <begin position="469"/>
        <end position="488"/>
    </location>
</feature>
<evidence type="ECO:0000313" key="4">
    <source>
        <dbReference type="Proteomes" id="UP000322899"/>
    </source>
</evidence>
<feature type="compositionally biased region" description="Low complexity" evidence="2">
    <location>
        <begin position="532"/>
        <end position="555"/>
    </location>
</feature>
<dbReference type="Proteomes" id="UP000322899">
    <property type="component" value="Unassembled WGS sequence"/>
</dbReference>
<dbReference type="AlphaFoldDB" id="A0A5A8EI86"/>
<feature type="compositionally biased region" description="Low complexity" evidence="2">
    <location>
        <begin position="192"/>
        <end position="212"/>
    </location>
</feature>
<dbReference type="InterPro" id="IPR012674">
    <property type="entry name" value="Calycin"/>
</dbReference>